<comment type="function">
    <text evidence="1">Confers resistance to late blight (Phytophthora infestans) races carrying the avirulence gene Avr1. Resistance proteins guard the plant against pathogens that contain an appropriate avirulence protein via an indirect interaction with this avirulence protein. That triggers a defense system including the hypersensitive response, which restricts the pathogen growth.</text>
</comment>
<dbReference type="InterPro" id="IPR027417">
    <property type="entry name" value="P-loop_NTPase"/>
</dbReference>
<feature type="domain" description="Disease resistance R13L4/SHOC-2-like LRR" evidence="13">
    <location>
        <begin position="518"/>
        <end position="665"/>
    </location>
</feature>
<keyword evidence="5" id="KW-0433">Leucine-rich repeat</keyword>
<keyword evidence="9" id="KW-0611">Plant defense</keyword>
<dbReference type="Gene3D" id="1.20.5.4130">
    <property type="match status" value="1"/>
</dbReference>
<dbReference type="SUPFAM" id="SSF52058">
    <property type="entry name" value="L domain-like"/>
    <property type="match status" value="1"/>
</dbReference>
<proteinExistence type="inferred from homology"/>
<evidence type="ECO:0000259" key="13">
    <source>
        <dbReference type="Pfam" id="PF23598"/>
    </source>
</evidence>
<evidence type="ECO:0000256" key="4">
    <source>
        <dbReference type="ARBA" id="ARBA00022490"/>
    </source>
</evidence>
<dbReference type="Pfam" id="PF00931">
    <property type="entry name" value="NB-ARC"/>
    <property type="match status" value="1"/>
</dbReference>
<evidence type="ECO:0000256" key="3">
    <source>
        <dbReference type="ARBA" id="ARBA00008894"/>
    </source>
</evidence>
<evidence type="ECO:0000256" key="10">
    <source>
        <dbReference type="ARBA" id="ARBA00022840"/>
    </source>
</evidence>
<feature type="domain" description="NB-ARC" evidence="11">
    <location>
        <begin position="145"/>
        <end position="313"/>
    </location>
</feature>
<dbReference type="SUPFAM" id="SSF52540">
    <property type="entry name" value="P-loop containing nucleoside triphosphate hydrolases"/>
    <property type="match status" value="1"/>
</dbReference>
<dbReference type="Pfam" id="PF23559">
    <property type="entry name" value="WHD_DRP"/>
    <property type="match status" value="1"/>
</dbReference>
<dbReference type="Gene3D" id="3.80.10.10">
    <property type="entry name" value="Ribonuclease Inhibitor"/>
    <property type="match status" value="1"/>
</dbReference>
<dbReference type="InterPro" id="IPR044974">
    <property type="entry name" value="Disease_R_plants"/>
</dbReference>
<comment type="similarity">
    <text evidence="3">Belongs to the disease resistance NB-LRR family.</text>
</comment>
<keyword evidence="15" id="KW-1185">Reference proteome</keyword>
<comment type="caution">
    <text evidence="14">The sequence shown here is derived from an EMBL/GenBank/DDBJ whole genome shotgun (WGS) entry which is preliminary data.</text>
</comment>
<protein>
    <recommendedName>
        <fullName evidence="16">NB-ARC domain-containing protein</fullName>
    </recommendedName>
</protein>
<keyword evidence="8" id="KW-0547">Nucleotide-binding</keyword>
<gene>
    <name evidence="14" type="ORF">DH2020_030271</name>
</gene>
<keyword evidence="10" id="KW-0067">ATP-binding</keyword>
<evidence type="ECO:0000256" key="5">
    <source>
        <dbReference type="ARBA" id="ARBA00022614"/>
    </source>
</evidence>
<dbReference type="InterPro" id="IPR058922">
    <property type="entry name" value="WHD_DRP"/>
</dbReference>
<dbReference type="InterPro" id="IPR002182">
    <property type="entry name" value="NB-ARC"/>
</dbReference>
<dbReference type="InterPro" id="IPR036388">
    <property type="entry name" value="WH-like_DNA-bd_sf"/>
</dbReference>
<dbReference type="PANTHER" id="PTHR23155:SF1152">
    <property type="entry name" value="AAA+ ATPASE DOMAIN-CONTAINING PROTEIN"/>
    <property type="match status" value="1"/>
</dbReference>
<evidence type="ECO:0000256" key="9">
    <source>
        <dbReference type="ARBA" id="ARBA00022821"/>
    </source>
</evidence>
<sequence length="846" mass="97225">MAYAALISLAQTIHKILNNDQYTVSDHEKQQITCIHEHVIFLQTFLEDFPEKAKNLEGRIRDVTNEAEDTIEYFMSEQITPHIGYQFHPMEKVREQIESTVGEVMRIKINSFKIKDVGYRESPAASSSSRLVPTDKNDMVGFDDDLIAIKGRLCGGSSKLQVIPIFGMGGIGKTTLAKHAYDDPLIMEYFDIRAWVTVSQDYRVKEILSGLLVSVEVFNTRRSSERNESVAEKVYKSLKGQRYLIVLDDMWSANFWDDVKMIFPDDDNCSRIILTTRLSDVAAYADPCSPLHEMHFMDVDQSWNLLRHKVFKKGNCPRELKNIGKKIARSCRGLPLAIAVIAGLLSTVSQTKASWENIAENVSLAVTTDDEQFAKILFLSYNHLPHHLRPCFLYMGGFPENYEIHVSKLIKLWVAEGFLKTSGLKSLEEEAEEYLADLVKRSLFFVKRRKSNGKIKSCSVHDLVRDLCIRIAQQEKFLLHVMERSVGETILESIKNQRRVTINHSNFSFAASICGSSIRTVICFQSGVSYLGSLVNFRLLRVLNVVNSNTEALVLLPAQIFELFHLRYLAFDYHIMVPAAISNLQNLQTLIILTRKELRRYLSLPMEIWRMPQLRHLVSSYFSLLPNPQGANFPLQDLQTLSVAINLICTAKMLKMIPNLKKLGIIYFGDVYDQDFRLENLIYLRQLEELKLKTSSYFPFRPTLNPTFPEKLKKLTLSGWEFPWNNMKIVGSLPNLEVLKLRDSACDGSKWETSEGEFRRLKFLLIDDSDPQHWITESSHFPRLKCLVLRCCWRLSEIPEGIGEIPTLELIEVKASNKYVVESAKWIQEQQQSWGNDAFQVRCEHY</sequence>
<feature type="domain" description="Disease resistance protein winged helix" evidence="12">
    <location>
        <begin position="398"/>
        <end position="468"/>
    </location>
</feature>
<evidence type="ECO:0000256" key="6">
    <source>
        <dbReference type="ARBA" id="ARBA00022667"/>
    </source>
</evidence>
<comment type="subcellular location">
    <subcellularLocation>
        <location evidence="2">Cytoplasm</location>
    </subcellularLocation>
</comment>
<evidence type="ECO:0000256" key="1">
    <source>
        <dbReference type="ARBA" id="ARBA00002074"/>
    </source>
</evidence>
<organism evidence="14 15">
    <name type="scientific">Rehmannia glutinosa</name>
    <name type="common">Chinese foxglove</name>
    <dbReference type="NCBI Taxonomy" id="99300"/>
    <lineage>
        <taxon>Eukaryota</taxon>
        <taxon>Viridiplantae</taxon>
        <taxon>Streptophyta</taxon>
        <taxon>Embryophyta</taxon>
        <taxon>Tracheophyta</taxon>
        <taxon>Spermatophyta</taxon>
        <taxon>Magnoliopsida</taxon>
        <taxon>eudicotyledons</taxon>
        <taxon>Gunneridae</taxon>
        <taxon>Pentapetalae</taxon>
        <taxon>asterids</taxon>
        <taxon>lamiids</taxon>
        <taxon>Lamiales</taxon>
        <taxon>Orobanchaceae</taxon>
        <taxon>Rehmannieae</taxon>
        <taxon>Rehmannia</taxon>
    </lineage>
</organism>
<evidence type="ECO:0000259" key="11">
    <source>
        <dbReference type="Pfam" id="PF00931"/>
    </source>
</evidence>
<accession>A0ABR0VLD7</accession>
<dbReference type="Gene3D" id="3.40.50.300">
    <property type="entry name" value="P-loop containing nucleotide triphosphate hydrolases"/>
    <property type="match status" value="1"/>
</dbReference>
<dbReference type="PRINTS" id="PR00364">
    <property type="entry name" value="DISEASERSIST"/>
</dbReference>
<dbReference type="InterPro" id="IPR042197">
    <property type="entry name" value="Apaf_helical"/>
</dbReference>
<dbReference type="InterPro" id="IPR032675">
    <property type="entry name" value="LRR_dom_sf"/>
</dbReference>
<dbReference type="Gene3D" id="1.10.8.430">
    <property type="entry name" value="Helical domain of apoptotic protease-activating factors"/>
    <property type="match status" value="1"/>
</dbReference>
<dbReference type="Gene3D" id="1.10.10.10">
    <property type="entry name" value="Winged helix-like DNA-binding domain superfamily/Winged helix DNA-binding domain"/>
    <property type="match status" value="1"/>
</dbReference>
<evidence type="ECO:0000259" key="12">
    <source>
        <dbReference type="Pfam" id="PF23559"/>
    </source>
</evidence>
<dbReference type="PANTHER" id="PTHR23155">
    <property type="entry name" value="DISEASE RESISTANCE PROTEIN RP"/>
    <property type="match status" value="1"/>
</dbReference>
<evidence type="ECO:0000256" key="2">
    <source>
        <dbReference type="ARBA" id="ARBA00004496"/>
    </source>
</evidence>
<reference evidence="14 15" key="1">
    <citation type="journal article" date="2021" name="Comput. Struct. Biotechnol. J.">
        <title>De novo genome assembly of the potent medicinal plant Rehmannia glutinosa using nanopore technology.</title>
        <authorList>
            <person name="Ma L."/>
            <person name="Dong C."/>
            <person name="Song C."/>
            <person name="Wang X."/>
            <person name="Zheng X."/>
            <person name="Niu Y."/>
            <person name="Chen S."/>
            <person name="Feng W."/>
        </authorList>
    </citation>
    <scope>NUCLEOTIDE SEQUENCE [LARGE SCALE GENOMIC DNA]</scope>
    <source>
        <strain evidence="14">DH-2019</strain>
    </source>
</reference>
<evidence type="ECO:0000313" key="15">
    <source>
        <dbReference type="Proteomes" id="UP001318860"/>
    </source>
</evidence>
<dbReference type="InterPro" id="IPR055414">
    <property type="entry name" value="LRR_R13L4/SHOC2-like"/>
</dbReference>
<keyword evidence="6" id="KW-0381">Hypersensitive response</keyword>
<evidence type="ECO:0008006" key="16">
    <source>
        <dbReference type="Google" id="ProtNLM"/>
    </source>
</evidence>
<keyword evidence="7" id="KW-0677">Repeat</keyword>
<dbReference type="EMBL" id="JABTTQ020001058">
    <property type="protein sequence ID" value="KAK6135999.1"/>
    <property type="molecule type" value="Genomic_DNA"/>
</dbReference>
<evidence type="ECO:0000256" key="8">
    <source>
        <dbReference type="ARBA" id="ARBA00022741"/>
    </source>
</evidence>
<dbReference type="Proteomes" id="UP001318860">
    <property type="component" value="Unassembled WGS sequence"/>
</dbReference>
<name>A0ABR0VLD7_REHGL</name>
<dbReference type="Pfam" id="PF23598">
    <property type="entry name" value="LRR_14"/>
    <property type="match status" value="1"/>
</dbReference>
<evidence type="ECO:0000313" key="14">
    <source>
        <dbReference type="EMBL" id="KAK6135999.1"/>
    </source>
</evidence>
<keyword evidence="4" id="KW-0963">Cytoplasm</keyword>
<evidence type="ECO:0000256" key="7">
    <source>
        <dbReference type="ARBA" id="ARBA00022737"/>
    </source>
</evidence>